<feature type="compositionally biased region" description="Polar residues" evidence="1">
    <location>
        <begin position="777"/>
        <end position="805"/>
    </location>
</feature>
<evidence type="ECO:0000313" key="3">
    <source>
        <dbReference type="EMBL" id="PSS25584.1"/>
    </source>
</evidence>
<dbReference type="GeneID" id="36572373"/>
<dbReference type="Proteomes" id="UP000241818">
    <property type="component" value="Unassembled WGS sequence"/>
</dbReference>
<feature type="compositionally biased region" description="Polar residues" evidence="1">
    <location>
        <begin position="128"/>
        <end position="137"/>
    </location>
</feature>
<feature type="compositionally biased region" description="Pro residues" evidence="1">
    <location>
        <begin position="869"/>
        <end position="885"/>
    </location>
</feature>
<proteinExistence type="predicted"/>
<organism evidence="3 4">
    <name type="scientific">Amorphotheca resinae ATCC 22711</name>
    <dbReference type="NCBI Taxonomy" id="857342"/>
    <lineage>
        <taxon>Eukaryota</taxon>
        <taxon>Fungi</taxon>
        <taxon>Dikarya</taxon>
        <taxon>Ascomycota</taxon>
        <taxon>Pezizomycotina</taxon>
        <taxon>Leotiomycetes</taxon>
        <taxon>Helotiales</taxon>
        <taxon>Amorphothecaceae</taxon>
        <taxon>Amorphotheca</taxon>
    </lineage>
</organism>
<feature type="region of interest" description="Disordered" evidence="1">
    <location>
        <begin position="204"/>
        <end position="240"/>
    </location>
</feature>
<reference evidence="3 4" key="1">
    <citation type="journal article" date="2018" name="New Phytol.">
        <title>Comparative genomics and transcriptomics depict ericoid mycorrhizal fungi as versatile saprotrophs and plant mutualists.</title>
        <authorList>
            <person name="Martino E."/>
            <person name="Morin E."/>
            <person name="Grelet G.A."/>
            <person name="Kuo A."/>
            <person name="Kohler A."/>
            <person name="Daghino S."/>
            <person name="Barry K.W."/>
            <person name="Cichocki N."/>
            <person name="Clum A."/>
            <person name="Dockter R.B."/>
            <person name="Hainaut M."/>
            <person name="Kuo R.C."/>
            <person name="LaButti K."/>
            <person name="Lindahl B.D."/>
            <person name="Lindquist E.A."/>
            <person name="Lipzen A."/>
            <person name="Khouja H.R."/>
            <person name="Magnuson J."/>
            <person name="Murat C."/>
            <person name="Ohm R.A."/>
            <person name="Singer S.W."/>
            <person name="Spatafora J.W."/>
            <person name="Wang M."/>
            <person name="Veneault-Fourrey C."/>
            <person name="Henrissat B."/>
            <person name="Grigoriev I.V."/>
            <person name="Martin F.M."/>
            <person name="Perotto S."/>
        </authorList>
    </citation>
    <scope>NUCLEOTIDE SEQUENCE [LARGE SCALE GENOMIC DNA]</scope>
    <source>
        <strain evidence="3 4">ATCC 22711</strain>
    </source>
</reference>
<feature type="compositionally biased region" description="Basic and acidic residues" evidence="1">
    <location>
        <begin position="363"/>
        <end position="377"/>
    </location>
</feature>
<protein>
    <recommendedName>
        <fullName evidence="2">PH domain-containing protein</fullName>
    </recommendedName>
</protein>
<dbReference type="PROSITE" id="PS50003">
    <property type="entry name" value="PH_DOMAIN"/>
    <property type="match status" value="1"/>
</dbReference>
<feature type="region of interest" description="Disordered" evidence="1">
    <location>
        <begin position="359"/>
        <end position="455"/>
    </location>
</feature>
<dbReference type="STRING" id="857342.A0A2T3BBD6"/>
<dbReference type="AlphaFoldDB" id="A0A2T3BBD6"/>
<evidence type="ECO:0000259" key="2">
    <source>
        <dbReference type="PROSITE" id="PS50003"/>
    </source>
</evidence>
<evidence type="ECO:0000313" key="4">
    <source>
        <dbReference type="Proteomes" id="UP000241818"/>
    </source>
</evidence>
<feature type="compositionally biased region" description="Basic and acidic residues" evidence="1">
    <location>
        <begin position="207"/>
        <end position="216"/>
    </location>
</feature>
<gene>
    <name evidence="3" type="ORF">M430DRAFT_204184</name>
</gene>
<feature type="region of interest" description="Disordered" evidence="1">
    <location>
        <begin position="474"/>
        <end position="902"/>
    </location>
</feature>
<feature type="compositionally biased region" description="Basic and acidic residues" evidence="1">
    <location>
        <begin position="704"/>
        <end position="714"/>
    </location>
</feature>
<feature type="compositionally biased region" description="Polar residues" evidence="1">
    <location>
        <begin position="474"/>
        <end position="499"/>
    </location>
</feature>
<feature type="compositionally biased region" description="Polar residues" evidence="1">
    <location>
        <begin position="650"/>
        <end position="661"/>
    </location>
</feature>
<name>A0A2T3BBD6_AMORE</name>
<feature type="compositionally biased region" description="Basic and acidic residues" evidence="1">
    <location>
        <begin position="501"/>
        <end position="512"/>
    </location>
</feature>
<feature type="compositionally biased region" description="Pro residues" evidence="1">
    <location>
        <begin position="144"/>
        <end position="158"/>
    </location>
</feature>
<sequence>MSKPLTPEKDGLGAFQAFHSTFAATHRLRHSPSYSPVGGEELVPAPLKPHKLQRSQSRGGLRAMFTRNKSESSAVPVVVEEESLPPRRSSEGRITPGATLSRTGSGRKTAPRLTPAAPPPPKLATKTSRLNLRSRSMNDAKAVPMPPPQTPKPPPRPAPARTCAAWDPPPLFQAYAQAIKHAQLSASTLSADAILRLRNHKRNNSLRGEDGRRDGEVQGQAAARRNERARSKHRRQLSGSMSRAEWTEKVFVLVPSGYLLQYSGEGAFDRLPEKMLQLGKDSVAFASDVIPGRHWVLQISQSMDADGTPAADSRSLLSRLTFRGAEYRRTATSFLLVLDSAEEMDSWIAAVRREIEALGGKRPAPETGRHKPDEKVVQLKKRPSRGFLARRNPDPPSLPSTPLTPSFAPPPWRLDDDPKTQLKGPAAVSAAQPPPSPGTFTDHRSISNSFTSQDGRHLETLQEVHSRLSYMSSGQPTLITSQDSSAASSPTRESVSSLDDCSPKLSDDEVRPRPNGYAINERRRSMQTMQIVIPGDEQSGSPHPHVSSGGPGRSPRNDSPTRPNFSVPMSSSRYCPAKSSTNEAAPPPPTPVMLPVTPSQTMLKGTRKAPPAALDVARSLSPVRGSPSPERTSPLVHTPTNPSFRKLQGMSASTGDLSPRSLNPPTPTEHPQRRSSLVPLDPGYMSRLDFQFHRPDTSMGTLHEAPRSPIEEPSRPAPLPPADVIRQVPVPSNDLPDENTEPQAVTPVKKQILSPFPTPPKTSPKKPRARRPISLQRPLSIQRPISAQNNALAPQQSTRPPSTQRKPVRATRLSPKRLAPSPVLIGTPPDDRPLAPAPIMRIPPNFERLKTQPGPKLSTRKSMPTLVNGPPPAPPPECALPPLPPGIGGRRSARSSRGTIRV</sequence>
<dbReference type="PANTHER" id="PTHR48125">
    <property type="entry name" value="LP07818P1"/>
    <property type="match status" value="1"/>
</dbReference>
<keyword evidence="4" id="KW-1185">Reference proteome</keyword>
<feature type="compositionally biased region" description="Polar residues" evidence="1">
    <location>
        <begin position="557"/>
        <end position="583"/>
    </location>
</feature>
<dbReference type="RefSeq" id="XP_024724183.1">
    <property type="nucleotide sequence ID" value="XM_024864292.1"/>
</dbReference>
<feature type="domain" description="PH" evidence="2">
    <location>
        <begin position="234"/>
        <end position="356"/>
    </location>
</feature>
<dbReference type="PANTHER" id="PTHR48125:SF12">
    <property type="entry name" value="AT HOOK TRANSCRIPTION FACTOR FAMILY-RELATED"/>
    <property type="match status" value="1"/>
</dbReference>
<dbReference type="InterPro" id="IPR001849">
    <property type="entry name" value="PH_domain"/>
</dbReference>
<dbReference type="SUPFAM" id="SSF50729">
    <property type="entry name" value="PH domain-like"/>
    <property type="match status" value="1"/>
</dbReference>
<feature type="region of interest" description="Disordered" evidence="1">
    <location>
        <begin position="29"/>
        <end position="165"/>
    </location>
</feature>
<feature type="compositionally biased region" description="Low complexity" evidence="1">
    <location>
        <begin position="539"/>
        <end position="548"/>
    </location>
</feature>
<dbReference type="InParanoid" id="A0A2T3BBD6"/>
<dbReference type="OrthoDB" id="1749473at2759"/>
<accession>A0A2T3BBD6</accession>
<dbReference type="EMBL" id="KZ679007">
    <property type="protein sequence ID" value="PSS25584.1"/>
    <property type="molecule type" value="Genomic_DNA"/>
</dbReference>
<evidence type="ECO:0000256" key="1">
    <source>
        <dbReference type="SAM" id="MobiDB-lite"/>
    </source>
</evidence>